<evidence type="ECO:0000313" key="4">
    <source>
        <dbReference type="Proteomes" id="UP000245166"/>
    </source>
</evidence>
<name>A0A2U1ZWU6_9MICO</name>
<sequence length="742" mass="75375">MDGWLALSSGARAADLPLEERTTDASRLACRPLAETVSALDGVGGAVPGWPDYLEAADASSFGTVLGLWGDELREAGIGATAIGPGAAIALALPDGTLAATAVPRPTEPTDLTALVSDAVATTSVVVVDAGEIRDFARPAPPEESLGTDGAEPVETPTPSPPPNPELYRAQQVALVEANVAAALAGIAETGTDATTTVVVSLADSGRSPAMQVLAATGPAFVAGQPDLTHGILTTTSTRQPGYVQSTDLLPAFLDASGITDLATASRAAVIGSPPRVLEGGVDAAAGADRIEGLVDAERHAQAMRPIVAPFYLLVVVLNVALYAGVALGLSRPAATRTGAAVARWMKLEGRGVPLSHVRPHVLRALRVVAVAMASLPVSTYLANLVPWWRVDSPSLGLAGVTLAIIAVVTAIALARPWRHQILTPLGIVAGLTAVVLLVDIATGATLQLSAVMGVPVLVAGRFYGFNNTAFALFATACVLLSVAITNPLVRRGRRWLAAGIIAVIGVVAAVVDGAPSIGADFGGPPAILPAFALLSLMAAGIRITWKRVVLVLGGAGLATFAFAYVDYLRPASERSHLGSFIATLFDGGAWEVVLRKLEANLRILANNRPLTILAITGVALVVFVLARPLRTAITSPGGGKFSWLSSGAPISQMGTVAPMLRPGLVALAVVLGIGFAVNDSGIAIPAYGVAVAVPLLLAACASWMLTLPAGGEVAGEAGESSSDNEADAVAPADPGPADPTR</sequence>
<feature type="region of interest" description="Disordered" evidence="1">
    <location>
        <begin position="714"/>
        <end position="742"/>
    </location>
</feature>
<dbReference type="Proteomes" id="UP000245166">
    <property type="component" value="Unassembled WGS sequence"/>
</dbReference>
<feature type="transmembrane region" description="Helical" evidence="2">
    <location>
        <begin position="365"/>
        <end position="383"/>
    </location>
</feature>
<feature type="transmembrane region" description="Helical" evidence="2">
    <location>
        <begin position="422"/>
        <end position="443"/>
    </location>
</feature>
<keyword evidence="2" id="KW-0812">Transmembrane</keyword>
<gene>
    <name evidence="3" type="ORF">C8046_13185</name>
</gene>
<comment type="caution">
    <text evidence="3">The sequence shown here is derived from an EMBL/GenBank/DDBJ whole genome shotgun (WGS) entry which is preliminary data.</text>
</comment>
<feature type="region of interest" description="Disordered" evidence="1">
    <location>
        <begin position="137"/>
        <end position="165"/>
    </location>
</feature>
<feature type="transmembrane region" description="Helical" evidence="2">
    <location>
        <begin position="660"/>
        <end position="678"/>
    </location>
</feature>
<keyword evidence="2" id="KW-1133">Transmembrane helix</keyword>
<keyword evidence="2" id="KW-0472">Membrane</keyword>
<evidence type="ECO:0000256" key="1">
    <source>
        <dbReference type="SAM" id="MobiDB-lite"/>
    </source>
</evidence>
<evidence type="ECO:0000256" key="2">
    <source>
        <dbReference type="SAM" id="Phobius"/>
    </source>
</evidence>
<proteinExistence type="predicted"/>
<evidence type="ECO:0000313" key="3">
    <source>
        <dbReference type="EMBL" id="PWD51466.1"/>
    </source>
</evidence>
<feature type="transmembrane region" description="Helical" evidence="2">
    <location>
        <begin position="549"/>
        <end position="566"/>
    </location>
</feature>
<keyword evidence="4" id="KW-1185">Reference proteome</keyword>
<feature type="compositionally biased region" description="Low complexity" evidence="1">
    <location>
        <begin position="714"/>
        <end position="733"/>
    </location>
</feature>
<accession>A0A2U1ZWU6</accession>
<reference evidence="3 4" key="1">
    <citation type="submission" date="2018-03" db="EMBL/GenBank/DDBJ databases">
        <title>Genome assembly of novel Miniimonas species PCH200.</title>
        <authorList>
            <person name="Thakur V."/>
            <person name="Kumar V."/>
            <person name="Singh D."/>
        </authorList>
    </citation>
    <scope>NUCLEOTIDE SEQUENCE [LARGE SCALE GENOMIC DNA]</scope>
    <source>
        <strain evidence="3 4">PCH200</strain>
    </source>
</reference>
<feature type="transmembrane region" description="Helical" evidence="2">
    <location>
        <begin position="522"/>
        <end position="542"/>
    </location>
</feature>
<feature type="transmembrane region" description="Helical" evidence="2">
    <location>
        <begin position="309"/>
        <end position="330"/>
    </location>
</feature>
<dbReference type="AlphaFoldDB" id="A0A2U1ZWU6"/>
<feature type="transmembrane region" description="Helical" evidence="2">
    <location>
        <begin position="685"/>
        <end position="706"/>
    </location>
</feature>
<feature type="transmembrane region" description="Helical" evidence="2">
    <location>
        <begin position="463"/>
        <end position="484"/>
    </location>
</feature>
<feature type="transmembrane region" description="Helical" evidence="2">
    <location>
        <begin position="578"/>
        <end position="598"/>
    </location>
</feature>
<organism evidence="3 4">
    <name type="scientific">Serinibacter arcticus</name>
    <dbReference type="NCBI Taxonomy" id="1655435"/>
    <lineage>
        <taxon>Bacteria</taxon>
        <taxon>Bacillati</taxon>
        <taxon>Actinomycetota</taxon>
        <taxon>Actinomycetes</taxon>
        <taxon>Micrococcales</taxon>
        <taxon>Beutenbergiaceae</taxon>
        <taxon>Serinibacter</taxon>
    </lineage>
</organism>
<protein>
    <submittedName>
        <fullName evidence="3">Uncharacterized protein</fullName>
    </submittedName>
</protein>
<feature type="compositionally biased region" description="Pro residues" evidence="1">
    <location>
        <begin position="156"/>
        <end position="165"/>
    </location>
</feature>
<feature type="transmembrane region" description="Helical" evidence="2">
    <location>
        <begin position="610"/>
        <end position="627"/>
    </location>
</feature>
<feature type="transmembrane region" description="Helical" evidence="2">
    <location>
        <begin position="395"/>
        <end position="415"/>
    </location>
</feature>
<feature type="transmembrane region" description="Helical" evidence="2">
    <location>
        <begin position="496"/>
        <end position="516"/>
    </location>
</feature>
<dbReference type="EMBL" id="PYHR01000002">
    <property type="protein sequence ID" value="PWD51466.1"/>
    <property type="molecule type" value="Genomic_DNA"/>
</dbReference>